<dbReference type="OrthoDB" id="2677451at2759"/>
<accession>A0A409X2N3</accession>
<feature type="region of interest" description="Disordered" evidence="1">
    <location>
        <begin position="202"/>
        <end position="230"/>
    </location>
</feature>
<sequence length="493" mass="55188">MLLESSVLPALVTTQVQSSLENHQPLQEPVHGNTVILDLDFKIIRHGVILLILPSFFSSFLSSFLPLSLPSSLPPFFSSSLPLSPHSLQLRQPLPHILLIQSLPIRMPAAQHRTPLRHVRRGPHNPQLVHLALRLIVRDQDVELAQPHFVEHVERGFLSGPGAGGFGGGGGGGASEGRCAGPTPPLTRQEIAVAIANRMLDNATPGPANFHNDDNNKDTDPQPRNQQIPQGIYPLVGRVLTRMLVNDDLTRDLEIDVGITFQDFLDNEDDLKNTFRDFLKVFLNTLNDFLAISFNNFQNAKPAEALKKKTDENRTTDFAYREELKLCYVSPENPKEHIRLEVEGVTLWAHDPDVDHNCVIPSSYLSLDYLRERNCPSGTKKIASNATTQPIHVNITKNLLAASSSANWFAYPSHGFKRTISAVSYSSDDGTYSEYLTISDLLTELRVNYPKPNFPQYENLLAKNEFYTRRVYWNSTRISTLISAWLKAPLIHS</sequence>
<organism evidence="2 3">
    <name type="scientific">Psilocybe cyanescens</name>
    <dbReference type="NCBI Taxonomy" id="93625"/>
    <lineage>
        <taxon>Eukaryota</taxon>
        <taxon>Fungi</taxon>
        <taxon>Dikarya</taxon>
        <taxon>Basidiomycota</taxon>
        <taxon>Agaricomycotina</taxon>
        <taxon>Agaricomycetes</taxon>
        <taxon>Agaricomycetidae</taxon>
        <taxon>Agaricales</taxon>
        <taxon>Agaricineae</taxon>
        <taxon>Strophariaceae</taxon>
        <taxon>Psilocybe</taxon>
    </lineage>
</organism>
<name>A0A409X2N3_PSICY</name>
<evidence type="ECO:0000256" key="1">
    <source>
        <dbReference type="SAM" id="MobiDB-lite"/>
    </source>
</evidence>
<feature type="compositionally biased region" description="Basic and acidic residues" evidence="1">
    <location>
        <begin position="211"/>
        <end position="221"/>
    </location>
</feature>
<dbReference type="InParanoid" id="A0A409X2N3"/>
<dbReference type="EMBL" id="NHYD01002772">
    <property type="protein sequence ID" value="PPQ85004.1"/>
    <property type="molecule type" value="Genomic_DNA"/>
</dbReference>
<proteinExistence type="predicted"/>
<evidence type="ECO:0000313" key="2">
    <source>
        <dbReference type="EMBL" id="PPQ85004.1"/>
    </source>
</evidence>
<comment type="caution">
    <text evidence="2">The sequence shown here is derived from an EMBL/GenBank/DDBJ whole genome shotgun (WGS) entry which is preliminary data.</text>
</comment>
<keyword evidence="3" id="KW-1185">Reference proteome</keyword>
<dbReference type="Proteomes" id="UP000283269">
    <property type="component" value="Unassembled WGS sequence"/>
</dbReference>
<dbReference type="AlphaFoldDB" id="A0A409X2N3"/>
<reference evidence="2 3" key="1">
    <citation type="journal article" date="2018" name="Evol. Lett.">
        <title>Horizontal gene cluster transfer increased hallucinogenic mushroom diversity.</title>
        <authorList>
            <person name="Reynolds H.T."/>
            <person name="Vijayakumar V."/>
            <person name="Gluck-Thaler E."/>
            <person name="Korotkin H.B."/>
            <person name="Matheny P.B."/>
            <person name="Slot J.C."/>
        </authorList>
    </citation>
    <scope>NUCLEOTIDE SEQUENCE [LARGE SCALE GENOMIC DNA]</scope>
    <source>
        <strain evidence="2 3">2631</strain>
    </source>
</reference>
<protein>
    <submittedName>
        <fullName evidence="2">Uncharacterized protein</fullName>
    </submittedName>
</protein>
<evidence type="ECO:0000313" key="3">
    <source>
        <dbReference type="Proteomes" id="UP000283269"/>
    </source>
</evidence>
<gene>
    <name evidence="2" type="ORF">CVT25_010503</name>
</gene>